<sequence length="315" mass="34760">MSFIVDTELAPVTTNGTDLYLYYQDSSRHIVETYSSDGENWQQSSQPVAINARADTASPIAAYYVEQDANFSGKSTIHVFYLDVDQKLAEKVKDLGDLSWQDGNVPSYIATLPVKTTHLAAGALNKASGLGPNGSQFGYFHQPYPNTLQITEVRRTPGDPLYVDGVLPEASGEPLPESALVAMVFESGIDLFVQDTSQNIVLYANRLNTWNDRVVVIPGENVRDKTPMAGVRDEKEHLLIVDKSNQIQHYADEKFVDTVEGYLSTTRLGAVLQGNNIVLFYVTRKLGGSIRTKIYQDGAWKDGVQVVSKSRSKAM</sequence>
<dbReference type="SUPFAM" id="SSF89372">
    <property type="entry name" value="Fucose-specific lectin"/>
    <property type="match status" value="1"/>
</dbReference>
<accession>A0AA40CN67</accession>
<dbReference type="Gene3D" id="2.120.10.70">
    <property type="entry name" value="Fucose-specific lectin"/>
    <property type="match status" value="1"/>
</dbReference>
<evidence type="ECO:0008006" key="3">
    <source>
        <dbReference type="Google" id="ProtNLM"/>
    </source>
</evidence>
<gene>
    <name evidence="1" type="ORF">DIS24_g8171</name>
</gene>
<protein>
    <recommendedName>
        <fullName evidence="3">Fucose-specific lectin</fullName>
    </recommendedName>
</protein>
<organism evidence="1 2">
    <name type="scientific">Lasiodiplodia hormozganensis</name>
    <dbReference type="NCBI Taxonomy" id="869390"/>
    <lineage>
        <taxon>Eukaryota</taxon>
        <taxon>Fungi</taxon>
        <taxon>Dikarya</taxon>
        <taxon>Ascomycota</taxon>
        <taxon>Pezizomycotina</taxon>
        <taxon>Dothideomycetes</taxon>
        <taxon>Dothideomycetes incertae sedis</taxon>
        <taxon>Botryosphaeriales</taxon>
        <taxon>Botryosphaeriaceae</taxon>
        <taxon>Lasiodiplodia</taxon>
    </lineage>
</organism>
<evidence type="ECO:0000313" key="2">
    <source>
        <dbReference type="Proteomes" id="UP001175001"/>
    </source>
</evidence>
<dbReference type="Proteomes" id="UP001175001">
    <property type="component" value="Unassembled WGS sequence"/>
</dbReference>
<reference evidence="1" key="1">
    <citation type="submission" date="2023-06" db="EMBL/GenBank/DDBJ databases">
        <title>Multi-omics analyses reveal the molecular pathogenesis toolkit of Lasiodiplodia hormozganensis, a cross-kingdom pathogen.</title>
        <authorList>
            <person name="Felix C."/>
            <person name="Meneses R."/>
            <person name="Goncalves M.F.M."/>
            <person name="Tilleman L."/>
            <person name="Duarte A.S."/>
            <person name="Jorrin-Novo J.V."/>
            <person name="Van De Peer Y."/>
            <person name="Deforce D."/>
            <person name="Van Nieuwerburgh F."/>
            <person name="Esteves A.C."/>
            <person name="Alves A."/>
        </authorList>
    </citation>
    <scope>NUCLEOTIDE SEQUENCE</scope>
    <source>
        <strain evidence="1">CBS 339.90</strain>
    </source>
</reference>
<proteinExistence type="predicted"/>
<dbReference type="EMBL" id="JAUJDW010000057">
    <property type="protein sequence ID" value="KAK0645156.1"/>
    <property type="molecule type" value="Genomic_DNA"/>
</dbReference>
<comment type="caution">
    <text evidence="1">The sequence shown here is derived from an EMBL/GenBank/DDBJ whole genome shotgun (WGS) entry which is preliminary data.</text>
</comment>
<dbReference type="AlphaFoldDB" id="A0AA40CN67"/>
<keyword evidence="2" id="KW-1185">Reference proteome</keyword>
<evidence type="ECO:0000313" key="1">
    <source>
        <dbReference type="EMBL" id="KAK0645156.1"/>
    </source>
</evidence>
<name>A0AA40CN67_9PEZI</name>